<accession>A0ABX7N1N3</accession>
<gene>
    <name evidence="1" type="ORF">JY572_24310</name>
</gene>
<evidence type="ECO:0000313" key="1">
    <source>
        <dbReference type="EMBL" id="QSQ11524.1"/>
    </source>
</evidence>
<sequence>MSLKVLLAGRRGGDVCLLSPSWSSGSWLELVEQWFQHHAKEWLESSRMETGPLGAPVLKLRLHPAAGEISILATSNLRMIVSAETSAVGPGYHIFVCDLFKALGQALDIEWADANEAERVGDPTGYFHTGDAGPVEVYMLAWLQESVGQVLRMRSRGAAGCAMSMRFGHTFEHPGALLTPLGPRDERWMRRVYEDPRLGMDVFPWWKQGVGAHARLGRALCRLWTEVVWRPPLLDEERRLMRKVARTLEQAWREDPGLAYPWREWREVLGYLGVGGTLAEFVHQQAERHPARGPSLGYRRGAVHVALPEGWAIRIPGSLAEAHLEDGTWVARDHRRTVRFMPLEDGALPSMTEHPAMMELEHHGQRVSGRASLRKEAGECRLTAVCSSGPHRALCVVSFDDPEEEDWALGTWRSLDHATTTA</sequence>
<dbReference type="EMBL" id="CP071091">
    <property type="protein sequence ID" value="QSQ11524.1"/>
    <property type="molecule type" value="Genomic_DNA"/>
</dbReference>
<organism evidence="1 2">
    <name type="scientific">Myxococcus landrumensis</name>
    <dbReference type="NCBI Taxonomy" id="2813577"/>
    <lineage>
        <taxon>Bacteria</taxon>
        <taxon>Pseudomonadati</taxon>
        <taxon>Myxococcota</taxon>
        <taxon>Myxococcia</taxon>
        <taxon>Myxococcales</taxon>
        <taxon>Cystobacterineae</taxon>
        <taxon>Myxococcaceae</taxon>
        <taxon>Myxococcus</taxon>
    </lineage>
</organism>
<dbReference type="RefSeq" id="WP_206713273.1">
    <property type="nucleotide sequence ID" value="NZ_CP071091.1"/>
</dbReference>
<evidence type="ECO:0000313" key="2">
    <source>
        <dbReference type="Proteomes" id="UP000663090"/>
    </source>
</evidence>
<protein>
    <submittedName>
        <fullName evidence="1">Uncharacterized protein</fullName>
    </submittedName>
</protein>
<dbReference type="Proteomes" id="UP000663090">
    <property type="component" value="Chromosome"/>
</dbReference>
<keyword evidence="2" id="KW-1185">Reference proteome</keyword>
<name>A0ABX7N1N3_9BACT</name>
<proteinExistence type="predicted"/>
<reference evidence="1 2" key="1">
    <citation type="submission" date="2021-02" db="EMBL/GenBank/DDBJ databases">
        <title>De Novo genome assembly of isolated myxobacteria.</title>
        <authorList>
            <person name="Stevens D.C."/>
        </authorList>
    </citation>
    <scope>NUCLEOTIDE SEQUENCE [LARGE SCALE GENOMIC DNA]</scope>
    <source>
        <strain evidence="1 2">SCHIC003</strain>
    </source>
</reference>